<dbReference type="GeneTree" id="ENSGT00940000165083"/>
<comment type="catalytic activity">
    <reaction evidence="3">
        <text>a 1,2-diacyl-sn-glycero-3-phosphate(in) = a 1,2-diacyl-sn-glycero-3-phosphate(out)</text>
        <dbReference type="Rhea" id="RHEA:36435"/>
        <dbReference type="ChEBI" id="CHEBI:58608"/>
    </reaction>
</comment>
<dbReference type="GO" id="GO:0005829">
    <property type="term" value="C:cytosol"/>
    <property type="evidence" value="ECO:0007669"/>
    <property type="project" value="TreeGrafter"/>
</dbReference>
<dbReference type="PANTHER" id="PTHR46403">
    <property type="entry name" value="TP53-REGULATED INHIBITOR OF APOPTOSIS 1"/>
    <property type="match status" value="1"/>
</dbReference>
<evidence type="ECO:0008006" key="6">
    <source>
        <dbReference type="Google" id="ProtNLM"/>
    </source>
</evidence>
<dbReference type="Proteomes" id="UP000291000">
    <property type="component" value="Chromosome 13"/>
</dbReference>
<evidence type="ECO:0000256" key="3">
    <source>
        <dbReference type="ARBA" id="ARBA00023706"/>
    </source>
</evidence>
<protein>
    <recommendedName>
        <fullName evidence="6">TP53 regulated inhibitor of apoptosis 1</fullName>
    </recommendedName>
</protein>
<comment type="similarity">
    <text evidence="1">Belongs to the TRIAP1/MDM35 family.</text>
</comment>
<dbReference type="GO" id="GO:1990050">
    <property type="term" value="F:phosphatidic acid transfer activity"/>
    <property type="evidence" value="ECO:0007669"/>
    <property type="project" value="TreeGrafter"/>
</dbReference>
<dbReference type="STRING" id="9925.ENSCHIP00000027041"/>
<dbReference type="Pfam" id="PF05254">
    <property type="entry name" value="UPF0203"/>
    <property type="match status" value="1"/>
</dbReference>
<reference evidence="4" key="2">
    <citation type="submission" date="2025-08" db="UniProtKB">
        <authorList>
            <consortium name="Ensembl"/>
        </authorList>
    </citation>
    <scope>IDENTIFICATION</scope>
</reference>
<dbReference type="EMBL" id="LWLT01000014">
    <property type="status" value="NOT_ANNOTATED_CDS"/>
    <property type="molecule type" value="Genomic_DNA"/>
</dbReference>
<accession>A0A452FS66</accession>
<keyword evidence="2" id="KW-1015">Disulfide bond</keyword>
<dbReference type="InterPro" id="IPR007918">
    <property type="entry name" value="MDM35_apoptosis"/>
</dbReference>
<dbReference type="GO" id="GO:0005758">
    <property type="term" value="C:mitochondrial intermembrane space"/>
    <property type="evidence" value="ECO:0007669"/>
    <property type="project" value="TreeGrafter"/>
</dbReference>
<evidence type="ECO:0000256" key="2">
    <source>
        <dbReference type="ARBA" id="ARBA00023157"/>
    </source>
</evidence>
<keyword evidence="5" id="KW-1185">Reference proteome</keyword>
<dbReference type="GO" id="GO:0005634">
    <property type="term" value="C:nucleus"/>
    <property type="evidence" value="ECO:0007669"/>
    <property type="project" value="TreeGrafter"/>
</dbReference>
<evidence type="ECO:0000256" key="1">
    <source>
        <dbReference type="ARBA" id="ARBA00006196"/>
    </source>
</evidence>
<reference evidence="4" key="3">
    <citation type="submission" date="2025-09" db="UniProtKB">
        <authorList>
            <consortium name="Ensembl"/>
        </authorList>
    </citation>
    <scope>IDENTIFICATION</scope>
</reference>
<evidence type="ECO:0000313" key="4">
    <source>
        <dbReference type="Ensembl" id="ENSCHIP00000027041.1"/>
    </source>
</evidence>
<dbReference type="Ensembl" id="ENSCHIT00000034908.1">
    <property type="protein sequence ID" value="ENSCHIP00000027041.1"/>
    <property type="gene ID" value="ENSCHIG00000023142.1"/>
</dbReference>
<dbReference type="PANTHER" id="PTHR46403:SF1">
    <property type="entry name" value="TP53-REGULATED INHIBITOR OF APOPTOSIS 1"/>
    <property type="match status" value="1"/>
</dbReference>
<dbReference type="AlphaFoldDB" id="A0A452FS66"/>
<evidence type="ECO:0000313" key="5">
    <source>
        <dbReference type="Proteomes" id="UP000291000"/>
    </source>
</evidence>
<organism evidence="4 5">
    <name type="scientific">Capra hircus</name>
    <name type="common">Goat</name>
    <dbReference type="NCBI Taxonomy" id="9925"/>
    <lineage>
        <taxon>Eukaryota</taxon>
        <taxon>Metazoa</taxon>
        <taxon>Chordata</taxon>
        <taxon>Craniata</taxon>
        <taxon>Vertebrata</taxon>
        <taxon>Euteleostomi</taxon>
        <taxon>Mammalia</taxon>
        <taxon>Eutheria</taxon>
        <taxon>Laurasiatheria</taxon>
        <taxon>Artiodactyla</taxon>
        <taxon>Ruminantia</taxon>
        <taxon>Pecora</taxon>
        <taxon>Bovidae</taxon>
        <taxon>Caprinae</taxon>
        <taxon>Capra</taxon>
    </lineage>
</organism>
<name>A0A452FS66_CAPHI</name>
<dbReference type="GO" id="GO:0045332">
    <property type="term" value="P:phospholipid translocation"/>
    <property type="evidence" value="ECO:0007669"/>
    <property type="project" value="TreeGrafter"/>
</dbReference>
<sequence>MIKHCSTTTDTDIVNNVGEACTNSKAEYNQWFNHWFASNFLKADGSRDPCTGLFKCYQQCEEILIEGLGLLGHGKEKPESAF</sequence>
<proteinExistence type="inferred from homology"/>
<reference evidence="4 5" key="1">
    <citation type="submission" date="2016-04" db="EMBL/GenBank/DDBJ databases">
        <title>Polished mammalian reference genomes with single-molecule sequencing and chromosome conformation capture applied to the Capra hircus genome.</title>
        <authorList>
            <person name="Bickhart D.M."/>
            <person name="Koren S."/>
            <person name="Rosen B."/>
            <person name="Hastie A."/>
            <person name="Liachko I."/>
            <person name="Sullivan S.T."/>
            <person name="Burton J."/>
            <person name="Sayre B.L."/>
            <person name="Huson H.J."/>
            <person name="Lee J."/>
            <person name="Lam E."/>
            <person name="Kelley C.M."/>
            <person name="Hutchison J.L."/>
            <person name="Zhou Y."/>
            <person name="Sun J."/>
            <person name="Crisa A."/>
            <person name="Schwartz J.C."/>
            <person name="Hammond J.A."/>
            <person name="Schroeder S.G."/>
            <person name="Liu G.E."/>
            <person name="Dunham M."/>
            <person name="Shendure J."/>
            <person name="Sonstegard T.S."/>
            <person name="Phillippy A.M."/>
            <person name="Van Tassell C.P."/>
            <person name="Smith T.P."/>
        </authorList>
    </citation>
    <scope>NUCLEOTIDE SEQUENCE [LARGE SCALE GENOMIC DNA]</scope>
</reference>